<dbReference type="GO" id="GO:0005085">
    <property type="term" value="F:guanyl-nucleotide exchange factor activity"/>
    <property type="evidence" value="ECO:0007669"/>
    <property type="project" value="InterPro"/>
</dbReference>
<dbReference type="AlphaFoldDB" id="A0A9Q0LQF0"/>
<gene>
    <name evidence="1" type="ORF">M0811_05576</name>
</gene>
<evidence type="ECO:0000313" key="2">
    <source>
        <dbReference type="Proteomes" id="UP001149090"/>
    </source>
</evidence>
<dbReference type="EMBL" id="JAPDFW010000056">
    <property type="protein sequence ID" value="KAJ5077886.1"/>
    <property type="molecule type" value="Genomic_DNA"/>
</dbReference>
<comment type="caution">
    <text evidence="1">The sequence shown here is derived from an EMBL/GenBank/DDBJ whole genome shotgun (WGS) entry which is preliminary data.</text>
</comment>
<dbReference type="Gene3D" id="1.25.10.10">
    <property type="entry name" value="Leucine-rich Repeat Variant"/>
    <property type="match status" value="2"/>
</dbReference>
<dbReference type="OrthoDB" id="26149at2759"/>
<dbReference type="SUPFAM" id="SSF48371">
    <property type="entry name" value="ARM repeat"/>
    <property type="match status" value="1"/>
</dbReference>
<evidence type="ECO:0000313" key="1">
    <source>
        <dbReference type="EMBL" id="KAJ5077886.1"/>
    </source>
</evidence>
<keyword evidence="2" id="KW-1185">Reference proteome</keyword>
<dbReference type="Proteomes" id="UP001149090">
    <property type="component" value="Unassembled WGS sequence"/>
</dbReference>
<sequence>MEINQQIISIKKLFTEKNITQLISLLNQILSQQKSNSNTLSLYVENGLLTEMTELFQLNSQKITYLVLEILGELTFYEGNRSKISNNQIFEHVISLFDKNDTEIWRLIIRLFANLCVDSDENQEKIHQKKIIDKVLKVFQNTSTTETNLLRSCVVFILNMSFGNAEIQLEFGKKQAIVYLVSLLKIKNQKELLILSLRALSVLMELKENHKYLANINYILSFLEFMENLDGEIQELSFEIFYRISSEEKCRLEIINNQLILRILSLEKLNLSPENLNFYYRFLAYLSLEEKATQIMIEQNCHLIASKLMESQDIEIVISSVMWLGNLIRTEQNRIHFQDFPNMIKSMIELSSDQRIQSQYLSVSALSWLSLNPRIAKMISEMNGFTSLMKVIKGKYPKRVRYCASRIITNIVLNTESQEKLCNFIKNQLSYAISYLMKSEYNTLKFEGISILRHLTTQETTKNCLFSNHFKLEGIKSLLHSQNNDILDALSETLISCLDNNQAKKVLFKIIDDLKDASLSISINTSVETRLQECFKILELQKEEKRK</sequence>
<protein>
    <submittedName>
        <fullName evidence="1">Rap1 gtpase-gdp dissociation stimulator 1</fullName>
    </submittedName>
</protein>
<dbReference type="InterPro" id="IPR016024">
    <property type="entry name" value="ARM-type_fold"/>
</dbReference>
<dbReference type="InterPro" id="IPR011989">
    <property type="entry name" value="ARM-like"/>
</dbReference>
<dbReference type="PANTHER" id="PTHR10957">
    <property type="entry name" value="RAP1 GTPASE-GDP DISSOCIATION STIMULATOR 1"/>
    <property type="match status" value="1"/>
</dbReference>
<name>A0A9Q0LQF0_ANAIG</name>
<organism evidence="1 2">
    <name type="scientific">Anaeramoeba ignava</name>
    <name type="common">Anaerobic marine amoeba</name>
    <dbReference type="NCBI Taxonomy" id="1746090"/>
    <lineage>
        <taxon>Eukaryota</taxon>
        <taxon>Metamonada</taxon>
        <taxon>Anaeramoebidae</taxon>
        <taxon>Anaeramoeba</taxon>
    </lineage>
</organism>
<reference evidence="1" key="1">
    <citation type="submission" date="2022-10" db="EMBL/GenBank/DDBJ databases">
        <title>Novel sulphate-reducing endosymbionts in the free-living metamonad Anaeramoeba.</title>
        <authorList>
            <person name="Jerlstrom-Hultqvist J."/>
            <person name="Cepicka I."/>
            <person name="Gallot-Lavallee L."/>
            <person name="Salas-Leiva D."/>
            <person name="Curtis B.A."/>
            <person name="Zahonova K."/>
            <person name="Pipaliya S."/>
            <person name="Dacks J."/>
            <person name="Roger A.J."/>
        </authorList>
    </citation>
    <scope>NUCLEOTIDE SEQUENCE</scope>
    <source>
        <strain evidence="1">BMAN</strain>
    </source>
</reference>
<accession>A0A9Q0LQF0</accession>
<dbReference type="InterPro" id="IPR040144">
    <property type="entry name" value="RAP1GDS1"/>
</dbReference>
<proteinExistence type="predicted"/>